<dbReference type="OrthoDB" id="2364732at2759"/>
<dbReference type="VEuPathDB" id="FungiDB:P174DRAFT_443285"/>
<protein>
    <submittedName>
        <fullName evidence="1">Uncharacterized protein</fullName>
    </submittedName>
</protein>
<dbReference type="STRING" id="1392255.A0A2I1C700"/>
<dbReference type="GeneID" id="36535110"/>
<dbReference type="RefSeq" id="XP_024682004.1">
    <property type="nucleotide sequence ID" value="XM_024827785.1"/>
</dbReference>
<dbReference type="EMBL" id="MSZS01000005">
    <property type="protein sequence ID" value="PKX93409.1"/>
    <property type="molecule type" value="Genomic_DNA"/>
</dbReference>
<keyword evidence="2" id="KW-1185">Reference proteome</keyword>
<accession>A0A2I1C700</accession>
<dbReference type="Proteomes" id="UP000234474">
    <property type="component" value="Unassembled WGS sequence"/>
</dbReference>
<dbReference type="OMA" id="WQMEFYK"/>
<dbReference type="AlphaFoldDB" id="A0A2I1C700"/>
<comment type="caution">
    <text evidence="1">The sequence shown here is derived from an EMBL/GenBank/DDBJ whole genome shotgun (WGS) entry which is preliminary data.</text>
</comment>
<reference evidence="2" key="1">
    <citation type="journal article" date="2018" name="Proc. Natl. Acad. Sci. U.S.A.">
        <title>Linking secondary metabolites to gene clusters through genome sequencing of six diverse Aspergillus species.</title>
        <authorList>
            <person name="Kaerboelling I."/>
            <person name="Vesth T.C."/>
            <person name="Frisvad J.C."/>
            <person name="Nybo J.L."/>
            <person name="Theobald S."/>
            <person name="Kuo A."/>
            <person name="Bowyer P."/>
            <person name="Matsuda Y."/>
            <person name="Mondo S."/>
            <person name="Lyhne E.K."/>
            <person name="Kogle M.E."/>
            <person name="Clum A."/>
            <person name="Lipzen A."/>
            <person name="Salamov A."/>
            <person name="Ngan C.Y."/>
            <person name="Daum C."/>
            <person name="Chiniquy J."/>
            <person name="Barry K."/>
            <person name="LaButti K."/>
            <person name="Haridas S."/>
            <person name="Simmons B.A."/>
            <person name="Magnuson J.K."/>
            <person name="Mortensen U.H."/>
            <person name="Larsen T.O."/>
            <person name="Grigoriev I.V."/>
            <person name="Baker S.E."/>
            <person name="Andersen M.R."/>
        </authorList>
    </citation>
    <scope>NUCLEOTIDE SEQUENCE [LARGE SCALE GENOMIC DNA]</scope>
    <source>
        <strain evidence="2">IBT 16806</strain>
    </source>
</reference>
<sequence>MENPFTCPRVDTIQCLARILEEQRVVHVRGTPTSGKTTMAGLLKSHYDSQGIPSVYFADWASDGSRPVMNILVEQARSIGYTVDHTTLYKADIVFIIDSAQMTYHDNGFWLGLVKTQSGRRSGPQICIFSSYGNAVVGRTLAYLGVQQRVSITPSKIEFAPEISLFYNRAEFDDVVDRACTDPIRPLRLELSARDVIFTVTNGQPGSVKSVLKLVAQCYRSQLKQREIESVTQEHIMSLLENEDRLFRYLAQMPVQRSFINRRELTVEAADILREVLANGSVPWDLTNNGVRLCYEKGWLHSEPLSWDNLDIRCVFPTHLHAKYVEHFLTDSPCPFPSEKYPDIKTLTASVVKQFSPRALSSTTRIGTAAVIRPIEAAYQDEFCRAIHTVLGTSTKITSEWSGDNSGRIDFRLVSHGWGFEILREGDRLAEHCERFAPGGRYYKFVQDGQIRDWVILDCRTSRPRPYGGAGHSNLWRVVFAPDFLSAEILDSSNHVVFERFPLASQLPC</sequence>
<gene>
    <name evidence="1" type="ORF">P174DRAFT_443285</name>
</gene>
<name>A0A2I1C700_ASPN1</name>
<evidence type="ECO:0000313" key="1">
    <source>
        <dbReference type="EMBL" id="PKX93409.1"/>
    </source>
</evidence>
<organism evidence="1 2">
    <name type="scientific">Aspergillus novofumigatus (strain IBT 16806)</name>
    <dbReference type="NCBI Taxonomy" id="1392255"/>
    <lineage>
        <taxon>Eukaryota</taxon>
        <taxon>Fungi</taxon>
        <taxon>Dikarya</taxon>
        <taxon>Ascomycota</taxon>
        <taxon>Pezizomycotina</taxon>
        <taxon>Eurotiomycetes</taxon>
        <taxon>Eurotiomycetidae</taxon>
        <taxon>Eurotiales</taxon>
        <taxon>Aspergillaceae</taxon>
        <taxon>Aspergillus</taxon>
        <taxon>Aspergillus subgen. Fumigati</taxon>
    </lineage>
</organism>
<proteinExistence type="predicted"/>
<evidence type="ECO:0000313" key="2">
    <source>
        <dbReference type="Proteomes" id="UP000234474"/>
    </source>
</evidence>